<evidence type="ECO:0000313" key="2">
    <source>
        <dbReference type="EMBL" id="KAG8188717.1"/>
    </source>
</evidence>
<evidence type="ECO:0000313" key="3">
    <source>
        <dbReference type="Proteomes" id="UP000827092"/>
    </source>
</evidence>
<dbReference type="AlphaFoldDB" id="A0AAV6UY05"/>
<comment type="caution">
    <text evidence="2">The sequence shown here is derived from an EMBL/GenBank/DDBJ whole genome shotgun (WGS) entry which is preliminary data.</text>
</comment>
<accession>A0AAV6UY05</accession>
<name>A0AAV6UY05_9ARAC</name>
<organism evidence="2 3">
    <name type="scientific">Oedothorax gibbosus</name>
    <dbReference type="NCBI Taxonomy" id="931172"/>
    <lineage>
        <taxon>Eukaryota</taxon>
        <taxon>Metazoa</taxon>
        <taxon>Ecdysozoa</taxon>
        <taxon>Arthropoda</taxon>
        <taxon>Chelicerata</taxon>
        <taxon>Arachnida</taxon>
        <taxon>Araneae</taxon>
        <taxon>Araneomorphae</taxon>
        <taxon>Entelegynae</taxon>
        <taxon>Araneoidea</taxon>
        <taxon>Linyphiidae</taxon>
        <taxon>Erigoninae</taxon>
        <taxon>Oedothorax</taxon>
    </lineage>
</organism>
<evidence type="ECO:0000256" key="1">
    <source>
        <dbReference type="SAM" id="MobiDB-lite"/>
    </source>
</evidence>
<gene>
    <name evidence="2" type="ORF">JTE90_023062</name>
</gene>
<reference evidence="2 3" key="1">
    <citation type="journal article" date="2022" name="Nat. Ecol. Evol.">
        <title>A masculinizing supergene underlies an exaggerated male reproductive morph in a spider.</title>
        <authorList>
            <person name="Hendrickx F."/>
            <person name="De Corte Z."/>
            <person name="Sonet G."/>
            <person name="Van Belleghem S.M."/>
            <person name="Kostlbacher S."/>
            <person name="Vangestel C."/>
        </authorList>
    </citation>
    <scope>NUCLEOTIDE SEQUENCE [LARGE SCALE GENOMIC DNA]</scope>
    <source>
        <strain evidence="2">W744_W776</strain>
    </source>
</reference>
<sequence>MSREEKKCGPSPNKTKDNIPPFLMSALPSFLAGKDYFDIRALDGRSNGRRWDIDDSEDAKTIGYRFRATFGDLSLEKMARWSL</sequence>
<feature type="region of interest" description="Disordered" evidence="1">
    <location>
        <begin position="1"/>
        <end position="20"/>
    </location>
</feature>
<keyword evidence="3" id="KW-1185">Reference proteome</keyword>
<dbReference type="Proteomes" id="UP000827092">
    <property type="component" value="Unassembled WGS sequence"/>
</dbReference>
<protein>
    <submittedName>
        <fullName evidence="2">Uncharacterized protein</fullName>
    </submittedName>
</protein>
<proteinExistence type="predicted"/>
<dbReference type="EMBL" id="JAFNEN010000232">
    <property type="protein sequence ID" value="KAG8188717.1"/>
    <property type="molecule type" value="Genomic_DNA"/>
</dbReference>